<comment type="caution">
    <text evidence="3">The sequence shown here is derived from an EMBL/GenBank/DDBJ whole genome shotgun (WGS) entry which is preliminary data.</text>
</comment>
<dbReference type="InterPro" id="IPR011010">
    <property type="entry name" value="DNA_brk_join_enz"/>
</dbReference>
<evidence type="ECO:0000313" key="4">
    <source>
        <dbReference type="Proteomes" id="UP001500403"/>
    </source>
</evidence>
<dbReference type="EMBL" id="BAAAUD010000114">
    <property type="protein sequence ID" value="GAA2974064.1"/>
    <property type="molecule type" value="Genomic_DNA"/>
</dbReference>
<reference evidence="3 4" key="1">
    <citation type="journal article" date="2019" name="Int. J. Syst. Evol. Microbiol.">
        <title>The Global Catalogue of Microorganisms (GCM) 10K type strain sequencing project: providing services to taxonomists for standard genome sequencing and annotation.</title>
        <authorList>
            <consortium name="The Broad Institute Genomics Platform"/>
            <consortium name="The Broad Institute Genome Sequencing Center for Infectious Disease"/>
            <person name="Wu L."/>
            <person name="Ma J."/>
        </authorList>
    </citation>
    <scope>NUCLEOTIDE SEQUENCE [LARGE SCALE GENOMIC DNA]</scope>
    <source>
        <strain evidence="3 4">JCM 9088</strain>
    </source>
</reference>
<protein>
    <submittedName>
        <fullName evidence="3">Site-specific integrase</fullName>
    </submittedName>
</protein>
<sequence length="507" mass="57747">MLQVMLWPMFALCSPQRPARTVPAMQMIFFSSKGWRSWGLSGRPVIAELMPVLVDDDLLFEDERGVRDTVAINTWLRWLPLDGVPAPNSWEFYGRTLREWCEFLATLRIGVFDERGRLKDALSLYAVDRSCGPLKRRLAATTWNQQMSILSRFYTWADRESHAPAVPFTYKEAVSMYGDQVRTQRVNQAHRRTPKRHVTIRYFEADFGEMFVRGLAGLRPDGSPDTSYRGRTLTRNATVGDFVLSSGLRSQEFTYLLDVEVPALPPKPTALPISFPVPEGVTKGRKFRTTWTSYSSLARVHRYMTTVRPLATVGSRWKPPARWGEPLVVSEADARGGRVNGTRVKWAALTPSERRRLVAPDGGSMLLGVQANGAPFTAWATVFERTSTRIRERFEPRFPHTAPHRLRHTFAIRTLEWLVSGHFMEAARMVHATDTDAALALYLGKADPMMVLRDLLGHTSVVTTEAYLRRLDMTRIYREAYERAGHEFDLFAEAEADEEFEDEAVLV</sequence>
<accession>A0ABN3XQ57</accession>
<dbReference type="Gene3D" id="1.10.443.10">
    <property type="entry name" value="Intergrase catalytic core"/>
    <property type="match status" value="1"/>
</dbReference>
<name>A0ABN3XQ57_9ACTN</name>
<gene>
    <name evidence="3" type="ORF">GCM10010446_67940</name>
</gene>
<proteinExistence type="predicted"/>
<evidence type="ECO:0000256" key="2">
    <source>
        <dbReference type="ARBA" id="ARBA00023172"/>
    </source>
</evidence>
<dbReference type="InterPro" id="IPR010998">
    <property type="entry name" value="Integrase_recombinase_N"/>
</dbReference>
<dbReference type="Proteomes" id="UP001500403">
    <property type="component" value="Unassembled WGS sequence"/>
</dbReference>
<keyword evidence="2" id="KW-0233">DNA recombination</keyword>
<keyword evidence="1" id="KW-0238">DNA-binding</keyword>
<dbReference type="Gene3D" id="1.10.150.130">
    <property type="match status" value="1"/>
</dbReference>
<dbReference type="InterPro" id="IPR013762">
    <property type="entry name" value="Integrase-like_cat_sf"/>
</dbReference>
<evidence type="ECO:0000313" key="3">
    <source>
        <dbReference type="EMBL" id="GAA2974064.1"/>
    </source>
</evidence>
<keyword evidence="4" id="KW-1185">Reference proteome</keyword>
<dbReference type="SUPFAM" id="SSF56349">
    <property type="entry name" value="DNA breaking-rejoining enzymes"/>
    <property type="match status" value="1"/>
</dbReference>
<organism evidence="3 4">
    <name type="scientific">Streptomyces enissocaesilis</name>
    <dbReference type="NCBI Taxonomy" id="332589"/>
    <lineage>
        <taxon>Bacteria</taxon>
        <taxon>Bacillati</taxon>
        <taxon>Actinomycetota</taxon>
        <taxon>Actinomycetes</taxon>
        <taxon>Kitasatosporales</taxon>
        <taxon>Streptomycetaceae</taxon>
        <taxon>Streptomyces</taxon>
        <taxon>Streptomyces rochei group</taxon>
    </lineage>
</organism>
<evidence type="ECO:0000256" key="1">
    <source>
        <dbReference type="ARBA" id="ARBA00023125"/>
    </source>
</evidence>